<dbReference type="GO" id="GO:0005524">
    <property type="term" value="F:ATP binding"/>
    <property type="evidence" value="ECO:0007669"/>
    <property type="project" value="InterPro"/>
</dbReference>
<organism evidence="3">
    <name type="scientific">marine sediment metagenome</name>
    <dbReference type="NCBI Taxonomy" id="412755"/>
    <lineage>
        <taxon>unclassified sequences</taxon>
        <taxon>metagenomes</taxon>
        <taxon>ecological metagenomes</taxon>
    </lineage>
</organism>
<name>X0UPN1_9ZZZZ</name>
<dbReference type="InterPro" id="IPR000953">
    <property type="entry name" value="Chromo/chromo_shadow_dom"/>
</dbReference>
<dbReference type="AlphaFoldDB" id="X0UPN1"/>
<dbReference type="InterPro" id="IPR016197">
    <property type="entry name" value="Chromo-like_dom_sf"/>
</dbReference>
<dbReference type="PANTHER" id="PTHR19211">
    <property type="entry name" value="ATP-BINDING TRANSPORT PROTEIN-RELATED"/>
    <property type="match status" value="1"/>
</dbReference>
<dbReference type="GO" id="GO:0016887">
    <property type="term" value="F:ATP hydrolysis activity"/>
    <property type="evidence" value="ECO:0007669"/>
    <property type="project" value="InterPro"/>
</dbReference>
<dbReference type="SUPFAM" id="SSF52540">
    <property type="entry name" value="P-loop containing nucleoside triphosphate hydrolases"/>
    <property type="match status" value="1"/>
</dbReference>
<dbReference type="Gene3D" id="3.40.50.300">
    <property type="entry name" value="P-loop containing nucleotide triphosphate hydrolases"/>
    <property type="match status" value="1"/>
</dbReference>
<dbReference type="InterPro" id="IPR003439">
    <property type="entry name" value="ABC_transporter-like_ATP-bd"/>
</dbReference>
<feature type="non-terminal residue" evidence="3">
    <location>
        <position position="264"/>
    </location>
</feature>
<feature type="domain" description="Chromo" evidence="2">
    <location>
        <begin position="80"/>
        <end position="138"/>
    </location>
</feature>
<protein>
    <recommendedName>
        <fullName evidence="2">Chromo domain-containing protein</fullName>
    </recommendedName>
</protein>
<gene>
    <name evidence="3" type="ORF">S01H1_43789</name>
</gene>
<evidence type="ECO:0000256" key="1">
    <source>
        <dbReference type="ARBA" id="ARBA00022737"/>
    </source>
</evidence>
<dbReference type="InterPro" id="IPR050611">
    <property type="entry name" value="ABCF"/>
</dbReference>
<dbReference type="PANTHER" id="PTHR19211:SF5">
    <property type="entry name" value="ELONGATION FACTOR 3A-RELATED"/>
    <property type="match status" value="1"/>
</dbReference>
<dbReference type="SUPFAM" id="SSF54160">
    <property type="entry name" value="Chromo domain-like"/>
    <property type="match status" value="1"/>
</dbReference>
<dbReference type="Pfam" id="PF00005">
    <property type="entry name" value="ABC_tran"/>
    <property type="match status" value="1"/>
</dbReference>
<evidence type="ECO:0000313" key="3">
    <source>
        <dbReference type="EMBL" id="GAG02253.1"/>
    </source>
</evidence>
<evidence type="ECO:0000259" key="2">
    <source>
        <dbReference type="SMART" id="SM00298"/>
    </source>
</evidence>
<proteinExistence type="predicted"/>
<dbReference type="SMART" id="SM00298">
    <property type="entry name" value="CHROMO"/>
    <property type="match status" value="1"/>
</dbReference>
<dbReference type="EMBL" id="BARS01027905">
    <property type="protein sequence ID" value="GAG02253.1"/>
    <property type="molecule type" value="Genomic_DNA"/>
</dbReference>
<dbReference type="PROSITE" id="PS00211">
    <property type="entry name" value="ABC_TRANSPORTER_1"/>
    <property type="match status" value="1"/>
</dbReference>
<comment type="caution">
    <text evidence="3">The sequence shown here is derived from an EMBL/GenBank/DDBJ whole genome shotgun (WGS) entry which is preliminary data.</text>
</comment>
<dbReference type="InterPro" id="IPR027417">
    <property type="entry name" value="P-loop_NTPase"/>
</dbReference>
<feature type="non-terminal residue" evidence="3">
    <location>
        <position position="1"/>
    </location>
</feature>
<dbReference type="InterPro" id="IPR017871">
    <property type="entry name" value="ABC_transporter-like_CS"/>
</dbReference>
<accession>X0UPN1</accession>
<keyword evidence="1" id="KW-0677">Repeat</keyword>
<sequence length="264" mass="30627">EMRIAYIAQHAFFHLEKHLHKTPTQYIMWRFAGNEDKEGLDLINKEAEEKEEKEDVIKYFLDFTEGIELKMCYSLDEERKAVKPESILNRRTLKKEKTKLYEVKWKDHSIENIMWVKREILLKMGATKLVQRQDEKEAIIAGLLSKTLTTKDIEKHFGDFGIDQEQANHTLIKSLSGGQKVKVVLAASLWQNPHIVILDEPTNYLDRDGLGALTKAIEEFKGGVIIISHNKEFTNAVTQEKWIMEKGQLRREGESINTSTDTKQ</sequence>
<reference evidence="3" key="1">
    <citation type="journal article" date="2014" name="Front. Microbiol.">
        <title>High frequency of phylogenetically diverse reductive dehalogenase-homologous genes in deep subseafloor sedimentary metagenomes.</title>
        <authorList>
            <person name="Kawai M."/>
            <person name="Futagami T."/>
            <person name="Toyoda A."/>
            <person name="Takaki Y."/>
            <person name="Nishi S."/>
            <person name="Hori S."/>
            <person name="Arai W."/>
            <person name="Tsubouchi T."/>
            <person name="Morono Y."/>
            <person name="Uchiyama I."/>
            <person name="Ito T."/>
            <person name="Fujiyama A."/>
            <person name="Inagaki F."/>
            <person name="Takami H."/>
        </authorList>
    </citation>
    <scope>NUCLEOTIDE SEQUENCE</scope>
    <source>
        <strain evidence="3">Expedition CK06-06</strain>
    </source>
</reference>